<proteinExistence type="predicted"/>
<comment type="caution">
    <text evidence="2">The sequence shown here is derived from an EMBL/GenBank/DDBJ whole genome shotgun (WGS) entry which is preliminary data.</text>
</comment>
<reference evidence="2 3" key="1">
    <citation type="journal article" date="2024" name="Commun. Biol.">
        <title>Comparative genomic analysis of thermophilic fungi reveals convergent evolutionary adaptations and gene losses.</title>
        <authorList>
            <person name="Steindorff A.S."/>
            <person name="Aguilar-Pontes M.V."/>
            <person name="Robinson A.J."/>
            <person name="Andreopoulos B."/>
            <person name="LaButti K."/>
            <person name="Kuo A."/>
            <person name="Mondo S."/>
            <person name="Riley R."/>
            <person name="Otillar R."/>
            <person name="Haridas S."/>
            <person name="Lipzen A."/>
            <person name="Grimwood J."/>
            <person name="Schmutz J."/>
            <person name="Clum A."/>
            <person name="Reid I.D."/>
            <person name="Moisan M.C."/>
            <person name="Butler G."/>
            <person name="Nguyen T.T.M."/>
            <person name="Dewar K."/>
            <person name="Conant G."/>
            <person name="Drula E."/>
            <person name="Henrissat B."/>
            <person name="Hansel C."/>
            <person name="Singer S."/>
            <person name="Hutchinson M.I."/>
            <person name="de Vries R.P."/>
            <person name="Natvig D.O."/>
            <person name="Powell A.J."/>
            <person name="Tsang A."/>
            <person name="Grigoriev I.V."/>
        </authorList>
    </citation>
    <scope>NUCLEOTIDE SEQUENCE [LARGE SCALE GENOMIC DNA]</scope>
    <source>
        <strain evidence="2 3">ATCC 24622</strain>
    </source>
</reference>
<name>A0ABR3VSQ1_9PEZI</name>
<dbReference type="EMBL" id="JAZHXJ010001521">
    <property type="protein sequence ID" value="KAL1844705.1"/>
    <property type="molecule type" value="Genomic_DNA"/>
</dbReference>
<protein>
    <submittedName>
        <fullName evidence="2">Uncharacterized protein</fullName>
    </submittedName>
</protein>
<evidence type="ECO:0000313" key="2">
    <source>
        <dbReference type="EMBL" id="KAL1844705.1"/>
    </source>
</evidence>
<keyword evidence="3" id="KW-1185">Reference proteome</keyword>
<gene>
    <name evidence="2" type="ORF">VTK73DRAFT_1995</name>
</gene>
<dbReference type="Proteomes" id="UP001586593">
    <property type="component" value="Unassembled WGS sequence"/>
</dbReference>
<accession>A0ABR3VSQ1</accession>
<evidence type="ECO:0000313" key="3">
    <source>
        <dbReference type="Proteomes" id="UP001586593"/>
    </source>
</evidence>
<organism evidence="2 3">
    <name type="scientific">Phialemonium thermophilum</name>
    <dbReference type="NCBI Taxonomy" id="223376"/>
    <lineage>
        <taxon>Eukaryota</taxon>
        <taxon>Fungi</taxon>
        <taxon>Dikarya</taxon>
        <taxon>Ascomycota</taxon>
        <taxon>Pezizomycotina</taxon>
        <taxon>Sordariomycetes</taxon>
        <taxon>Sordariomycetidae</taxon>
        <taxon>Cephalothecales</taxon>
        <taxon>Cephalothecaceae</taxon>
        <taxon>Phialemonium</taxon>
    </lineage>
</organism>
<evidence type="ECO:0000256" key="1">
    <source>
        <dbReference type="SAM" id="MobiDB-lite"/>
    </source>
</evidence>
<sequence>MRTAAAEPSKPYPRLDQGFRLGPSVSRAVPTLRRHCRAGSREKRYPQQDSSRRGDYYYYTNEGKKFQIWSGPTCSALASPMRSHQRTARPVPTAV</sequence>
<feature type="region of interest" description="Disordered" evidence="1">
    <location>
        <begin position="1"/>
        <end position="22"/>
    </location>
</feature>